<reference evidence="1 3" key="2">
    <citation type="submission" date="2018-07" db="EMBL/GenBank/DDBJ databases">
        <title>Complete genome of the Arcobacter trophiarum type strain LMG 25534.</title>
        <authorList>
            <person name="Miller W.G."/>
            <person name="Yee E."/>
        </authorList>
    </citation>
    <scope>NUCLEOTIDE SEQUENCE [LARGE SCALE GENOMIC DNA]</scope>
    <source>
        <strain evidence="1 3">LMG 25534</strain>
    </source>
</reference>
<proteinExistence type="predicted"/>
<evidence type="ECO:0000313" key="4">
    <source>
        <dbReference type="Proteomes" id="UP000289132"/>
    </source>
</evidence>
<accession>A0AAD0QJL7</accession>
<dbReference type="Proteomes" id="UP000254504">
    <property type="component" value="Chromosome"/>
</dbReference>
<dbReference type="Proteomes" id="UP000289132">
    <property type="component" value="Unassembled WGS sequence"/>
</dbReference>
<dbReference type="SUPFAM" id="SSF53850">
    <property type="entry name" value="Periplasmic binding protein-like II"/>
    <property type="match status" value="1"/>
</dbReference>
<gene>
    <name evidence="1" type="ORF">ATR_1310</name>
    <name evidence="2" type="ORF">CRU87_08595</name>
</gene>
<sequence length="291" mass="33827">MIRVILVSLISIIFFTSCGEDKKEKLKIVTSNWIGYTPLFYAKEKGLLDNLNIELLSVVSLSESLYTFNSNHADIFLGTQYEYKMSSMKNSQVVPIMLLNKSDGGDVVMSNKTLQELYEERNKIDVYLELSSINSIVFEEFISKYKLETKYFNYINKDQSFIANLKEFTNPTIVVTYNPYNIALEKRGLITLESTNDNKDLLIIDAMFTTNDILVKYKDELKELKKIVNIAISEIEKDPKQYYELIKVYLFGITYEEFTNSISNIKWLNNNPNQNILLNLKEHNFPIKDLL</sequence>
<evidence type="ECO:0000313" key="1">
    <source>
        <dbReference type="EMBL" id="AXK49167.1"/>
    </source>
</evidence>
<dbReference type="RefSeq" id="WP_115428665.1">
    <property type="nucleotide sequence ID" value="NZ_CP031367.1"/>
</dbReference>
<reference evidence="2 4" key="1">
    <citation type="submission" date="2017-10" db="EMBL/GenBank/DDBJ databases">
        <title>Genomics of the genus Arcobacter.</title>
        <authorList>
            <person name="Perez-Cataluna A."/>
            <person name="Figueras M.J."/>
        </authorList>
    </citation>
    <scope>NUCLEOTIDE SEQUENCE [LARGE SCALE GENOMIC DNA]</scope>
    <source>
        <strain evidence="2 4">LMG 25534</strain>
    </source>
</reference>
<dbReference type="PROSITE" id="PS51257">
    <property type="entry name" value="PROKAR_LIPOPROTEIN"/>
    <property type="match status" value="1"/>
</dbReference>
<dbReference type="KEGG" id="atp:ATR_1310"/>
<evidence type="ECO:0000313" key="2">
    <source>
        <dbReference type="EMBL" id="RXJ89865.1"/>
    </source>
</evidence>
<organism evidence="1 3">
    <name type="scientific">Aliarcobacter trophiarum LMG 25534</name>
    <dbReference type="NCBI Taxonomy" id="1032241"/>
    <lineage>
        <taxon>Bacteria</taxon>
        <taxon>Pseudomonadati</taxon>
        <taxon>Campylobacterota</taxon>
        <taxon>Epsilonproteobacteria</taxon>
        <taxon>Campylobacterales</taxon>
        <taxon>Arcobacteraceae</taxon>
        <taxon>Aliarcobacter</taxon>
    </lineage>
</organism>
<protein>
    <recommendedName>
        <fullName evidence="5">SsuA/THI5-like domain-containing protein</fullName>
    </recommendedName>
</protein>
<evidence type="ECO:0008006" key="5">
    <source>
        <dbReference type="Google" id="ProtNLM"/>
    </source>
</evidence>
<name>A0AAD0QJL7_9BACT</name>
<dbReference type="AlphaFoldDB" id="A0AAD0QJL7"/>
<dbReference type="EMBL" id="PDKD01000017">
    <property type="protein sequence ID" value="RXJ89865.1"/>
    <property type="molecule type" value="Genomic_DNA"/>
</dbReference>
<keyword evidence="4" id="KW-1185">Reference proteome</keyword>
<evidence type="ECO:0000313" key="3">
    <source>
        <dbReference type="Proteomes" id="UP000254504"/>
    </source>
</evidence>
<dbReference type="EMBL" id="CP031367">
    <property type="protein sequence ID" value="AXK49167.1"/>
    <property type="molecule type" value="Genomic_DNA"/>
</dbReference>